<dbReference type="EMBL" id="JAPOHA010000001">
    <property type="protein sequence ID" value="MCY1712846.1"/>
    <property type="molecule type" value="Genomic_DNA"/>
</dbReference>
<name>A0ABT4BPM8_9FIRM</name>
<reference evidence="1 2" key="1">
    <citation type="submission" date="2022-11" db="EMBL/GenBank/DDBJ databases">
        <authorList>
            <person name="Caiyu Z."/>
        </authorList>
    </citation>
    <scope>NUCLEOTIDE SEQUENCE [LARGE SCALE GENOMIC DNA]</scope>
    <source>
        <strain evidence="1 2">YR-4</strain>
    </source>
</reference>
<organism evidence="1 2">
    <name type="scientific">Caproiciproducens galactitolivorans</name>
    <dbReference type="NCBI Taxonomy" id="642589"/>
    <lineage>
        <taxon>Bacteria</taxon>
        <taxon>Bacillati</taxon>
        <taxon>Bacillota</taxon>
        <taxon>Clostridia</taxon>
        <taxon>Eubacteriales</taxon>
        <taxon>Acutalibacteraceae</taxon>
        <taxon>Caproiciproducens</taxon>
    </lineage>
</organism>
<accession>A0ABT4BPM8</accession>
<gene>
    <name evidence="1" type="ORF">OUY18_01055</name>
</gene>
<dbReference type="RefSeq" id="WP_268056854.1">
    <property type="nucleotide sequence ID" value="NZ_JAPOHA010000001.1"/>
</dbReference>
<comment type="caution">
    <text evidence="1">The sequence shown here is derived from an EMBL/GenBank/DDBJ whole genome shotgun (WGS) entry which is preliminary data.</text>
</comment>
<proteinExistence type="predicted"/>
<keyword evidence="2" id="KW-1185">Reference proteome</keyword>
<evidence type="ECO:0000313" key="1">
    <source>
        <dbReference type="EMBL" id="MCY1712846.1"/>
    </source>
</evidence>
<dbReference type="Proteomes" id="UP001082703">
    <property type="component" value="Unassembled WGS sequence"/>
</dbReference>
<sequence length="216" mass="25034">MNKVNIIGLPVPISDRFRIVLDQGLCKYYGIPRDGRVRMKCLEDSLYIFPESAEVQDTEIKQVTIGRLNLPMQWVRSQNVQIGGQAFLMAADDCIQVRINPWESSDVNRIFGIPLKIFKGSVIYIPKSFWAQYDINPEHDWIIRSEYPDRLDFRKFRPGTLCENETVRNVFLSSVHIHPGWMESIGLKINDTVWLIGTATGIIILPRRFYENFITV</sequence>
<evidence type="ECO:0000313" key="2">
    <source>
        <dbReference type="Proteomes" id="UP001082703"/>
    </source>
</evidence>
<protein>
    <submittedName>
        <fullName evidence="1">Uncharacterized protein</fullName>
    </submittedName>
</protein>